<evidence type="ECO:0000313" key="2">
    <source>
        <dbReference type="EMBL" id="ETW84167.1"/>
    </source>
</evidence>
<dbReference type="Proteomes" id="UP000030671">
    <property type="component" value="Unassembled WGS sequence"/>
</dbReference>
<dbReference type="HOGENOM" id="CLU_1992916_0_0_1"/>
<dbReference type="KEGG" id="hir:HETIRDRAFT_439044"/>
<evidence type="ECO:0000313" key="3">
    <source>
        <dbReference type="Proteomes" id="UP000030671"/>
    </source>
</evidence>
<dbReference type="EMBL" id="KI925456">
    <property type="protein sequence ID" value="ETW84167.1"/>
    <property type="molecule type" value="Genomic_DNA"/>
</dbReference>
<dbReference type="RefSeq" id="XP_009543868.1">
    <property type="nucleotide sequence ID" value="XM_009545573.1"/>
</dbReference>
<feature type="compositionally biased region" description="Low complexity" evidence="1">
    <location>
        <begin position="37"/>
        <end position="47"/>
    </location>
</feature>
<dbReference type="GeneID" id="20675100"/>
<protein>
    <submittedName>
        <fullName evidence="2">Uncharacterized protein</fullName>
    </submittedName>
</protein>
<accession>W4KE85</accession>
<sequence>MDELSVIQFKPLEVSEPAQSPGPEPVLEPEPESQDQSHPPVVRLPPLSHSPPPVHSPDHLPSHLPAAESDVMMADEDESRQVLSLVPMDNSTQTSITEPMEAEQLDDSLDMDAEGEIDDEVAIPL</sequence>
<name>W4KE85_HETIT</name>
<proteinExistence type="predicted"/>
<dbReference type="AlphaFoldDB" id="W4KE85"/>
<keyword evidence="3" id="KW-1185">Reference proteome</keyword>
<evidence type="ECO:0000256" key="1">
    <source>
        <dbReference type="SAM" id="MobiDB-lite"/>
    </source>
</evidence>
<dbReference type="InParanoid" id="W4KE85"/>
<organism evidence="2 3">
    <name type="scientific">Heterobasidion irregulare (strain TC 32-1)</name>
    <dbReference type="NCBI Taxonomy" id="747525"/>
    <lineage>
        <taxon>Eukaryota</taxon>
        <taxon>Fungi</taxon>
        <taxon>Dikarya</taxon>
        <taxon>Basidiomycota</taxon>
        <taxon>Agaricomycotina</taxon>
        <taxon>Agaricomycetes</taxon>
        <taxon>Russulales</taxon>
        <taxon>Bondarzewiaceae</taxon>
        <taxon>Heterobasidion</taxon>
        <taxon>Heterobasidion annosum species complex</taxon>
    </lineage>
</organism>
<gene>
    <name evidence="2" type="ORF">HETIRDRAFT_439044</name>
</gene>
<feature type="region of interest" description="Disordered" evidence="1">
    <location>
        <begin position="1"/>
        <end position="79"/>
    </location>
</feature>
<reference evidence="2 3" key="1">
    <citation type="journal article" date="2012" name="New Phytol.">
        <title>Insight into trade-off between wood decay and parasitism from the genome of a fungal forest pathogen.</title>
        <authorList>
            <person name="Olson A."/>
            <person name="Aerts A."/>
            <person name="Asiegbu F."/>
            <person name="Belbahri L."/>
            <person name="Bouzid O."/>
            <person name="Broberg A."/>
            <person name="Canback B."/>
            <person name="Coutinho P.M."/>
            <person name="Cullen D."/>
            <person name="Dalman K."/>
            <person name="Deflorio G."/>
            <person name="van Diepen L.T."/>
            <person name="Dunand C."/>
            <person name="Duplessis S."/>
            <person name="Durling M."/>
            <person name="Gonthier P."/>
            <person name="Grimwood J."/>
            <person name="Fossdal C.G."/>
            <person name="Hansson D."/>
            <person name="Henrissat B."/>
            <person name="Hietala A."/>
            <person name="Himmelstrand K."/>
            <person name="Hoffmeister D."/>
            <person name="Hogberg N."/>
            <person name="James T.Y."/>
            <person name="Karlsson M."/>
            <person name="Kohler A."/>
            <person name="Kues U."/>
            <person name="Lee Y.H."/>
            <person name="Lin Y.C."/>
            <person name="Lind M."/>
            <person name="Lindquist E."/>
            <person name="Lombard V."/>
            <person name="Lucas S."/>
            <person name="Lunden K."/>
            <person name="Morin E."/>
            <person name="Murat C."/>
            <person name="Park J."/>
            <person name="Raffaello T."/>
            <person name="Rouze P."/>
            <person name="Salamov A."/>
            <person name="Schmutz J."/>
            <person name="Solheim H."/>
            <person name="Stahlberg J."/>
            <person name="Velez H."/>
            <person name="de Vries R.P."/>
            <person name="Wiebenga A."/>
            <person name="Woodward S."/>
            <person name="Yakovlev I."/>
            <person name="Garbelotto M."/>
            <person name="Martin F."/>
            <person name="Grigoriev I.V."/>
            <person name="Stenlid J."/>
        </authorList>
    </citation>
    <scope>NUCLEOTIDE SEQUENCE [LARGE SCALE GENOMIC DNA]</scope>
    <source>
        <strain evidence="2 3">TC 32-1</strain>
    </source>
</reference>